<keyword evidence="10 16" id="KW-1133">Transmembrane helix</keyword>
<evidence type="ECO:0000256" key="9">
    <source>
        <dbReference type="ARBA" id="ARBA00022840"/>
    </source>
</evidence>
<dbReference type="InterPro" id="IPR011009">
    <property type="entry name" value="Kinase-like_dom_sf"/>
</dbReference>
<dbReference type="SMART" id="SM00181">
    <property type="entry name" value="EGF"/>
    <property type="match status" value="2"/>
</dbReference>
<evidence type="ECO:0000256" key="8">
    <source>
        <dbReference type="ARBA" id="ARBA00022777"/>
    </source>
</evidence>
<keyword evidence="7 14" id="KW-0547">Nucleotide-binding</keyword>
<evidence type="ECO:0000256" key="11">
    <source>
        <dbReference type="ARBA" id="ARBA00023136"/>
    </source>
</evidence>
<dbReference type="PROSITE" id="PS00010">
    <property type="entry name" value="ASX_HYDROXYL"/>
    <property type="match status" value="1"/>
</dbReference>
<dbReference type="SUPFAM" id="SSF57196">
    <property type="entry name" value="EGF/Laminin"/>
    <property type="match status" value="1"/>
</dbReference>
<dbReference type="InterPro" id="IPR008271">
    <property type="entry name" value="Ser/Thr_kinase_AS"/>
</dbReference>
<dbReference type="InterPro" id="IPR001245">
    <property type="entry name" value="Ser-Thr/Tyr_kinase_cat_dom"/>
</dbReference>
<keyword evidence="2" id="KW-0723">Serine/threonine-protein kinase</keyword>
<dbReference type="InterPro" id="IPR045274">
    <property type="entry name" value="WAK-like"/>
</dbReference>
<keyword evidence="13" id="KW-0325">Glycoprotein</keyword>
<dbReference type="Gene3D" id="2.10.25.10">
    <property type="entry name" value="Laminin"/>
    <property type="match status" value="1"/>
</dbReference>
<evidence type="ECO:0000256" key="10">
    <source>
        <dbReference type="ARBA" id="ARBA00022989"/>
    </source>
</evidence>
<protein>
    <recommendedName>
        <fullName evidence="18">Protein kinase domain-containing protein</fullName>
    </recommendedName>
</protein>
<dbReference type="OrthoDB" id="669588at2759"/>
<dbReference type="GO" id="GO:0007166">
    <property type="term" value="P:cell surface receptor signaling pathway"/>
    <property type="evidence" value="ECO:0007669"/>
    <property type="project" value="InterPro"/>
</dbReference>
<dbReference type="Pfam" id="PF07714">
    <property type="entry name" value="PK_Tyr_Ser-Thr"/>
    <property type="match status" value="1"/>
</dbReference>
<evidence type="ECO:0000256" key="7">
    <source>
        <dbReference type="ARBA" id="ARBA00022741"/>
    </source>
</evidence>
<keyword evidence="6 17" id="KW-0732">Signal</keyword>
<dbReference type="GO" id="GO:0030247">
    <property type="term" value="F:polysaccharide binding"/>
    <property type="evidence" value="ECO:0007669"/>
    <property type="project" value="InterPro"/>
</dbReference>
<evidence type="ECO:0000256" key="3">
    <source>
        <dbReference type="ARBA" id="ARBA00022536"/>
    </source>
</evidence>
<evidence type="ECO:0000256" key="12">
    <source>
        <dbReference type="ARBA" id="ARBA00023157"/>
    </source>
</evidence>
<feature type="binding site" evidence="14">
    <location>
        <position position="455"/>
    </location>
    <ligand>
        <name>ATP</name>
        <dbReference type="ChEBI" id="CHEBI:30616"/>
    </ligand>
</feature>
<reference evidence="20" key="1">
    <citation type="journal article" date="2019" name="Nat. Commun.">
        <title>The genome of broomcorn millet.</title>
        <authorList>
            <person name="Zou C."/>
            <person name="Miki D."/>
            <person name="Li D."/>
            <person name="Tang Q."/>
            <person name="Xiao L."/>
            <person name="Rajput S."/>
            <person name="Deng P."/>
            <person name="Jia W."/>
            <person name="Huang R."/>
            <person name="Zhang M."/>
            <person name="Sun Y."/>
            <person name="Hu J."/>
            <person name="Fu X."/>
            <person name="Schnable P.S."/>
            <person name="Li F."/>
            <person name="Zhang H."/>
            <person name="Feng B."/>
            <person name="Zhu X."/>
            <person name="Liu R."/>
            <person name="Schnable J.C."/>
            <person name="Zhu J.-K."/>
            <person name="Zhang H."/>
        </authorList>
    </citation>
    <scope>NUCLEOTIDE SEQUENCE [LARGE SCALE GENOMIC DNA]</scope>
</reference>
<comment type="subcellular location">
    <subcellularLocation>
        <location evidence="1">Membrane</location>
        <topology evidence="1">Single-pass type I membrane protein</topology>
    </subcellularLocation>
</comment>
<proteinExistence type="predicted"/>
<dbReference type="InterPro" id="IPR049883">
    <property type="entry name" value="NOTCH1_EGF-like"/>
</dbReference>
<name>A0A3L6Q184_PANMI</name>
<dbReference type="InterPro" id="IPR000152">
    <property type="entry name" value="EGF-type_Asp/Asn_hydroxyl_site"/>
</dbReference>
<keyword evidence="5 16" id="KW-0812">Transmembrane</keyword>
<dbReference type="PANTHER" id="PTHR27005:SF215">
    <property type="entry name" value="OS09G0562600 PROTEIN"/>
    <property type="match status" value="1"/>
</dbReference>
<dbReference type="Gene3D" id="3.30.200.20">
    <property type="entry name" value="Phosphorylase Kinase, domain 1"/>
    <property type="match status" value="1"/>
</dbReference>
<evidence type="ECO:0000259" key="18">
    <source>
        <dbReference type="PROSITE" id="PS50011"/>
    </source>
</evidence>
<dbReference type="EMBL" id="PQIB02000014">
    <property type="protein sequence ID" value="RLM69735.1"/>
    <property type="molecule type" value="Genomic_DNA"/>
</dbReference>
<dbReference type="GO" id="GO:0004674">
    <property type="term" value="F:protein serine/threonine kinase activity"/>
    <property type="evidence" value="ECO:0007669"/>
    <property type="project" value="UniProtKB-KW"/>
</dbReference>
<dbReference type="GO" id="GO:0005524">
    <property type="term" value="F:ATP binding"/>
    <property type="evidence" value="ECO:0007669"/>
    <property type="project" value="UniProtKB-UniRule"/>
</dbReference>
<keyword evidence="9 14" id="KW-0067">ATP-binding</keyword>
<evidence type="ECO:0000256" key="2">
    <source>
        <dbReference type="ARBA" id="ARBA00022527"/>
    </source>
</evidence>
<dbReference type="PROSITE" id="PS00108">
    <property type="entry name" value="PROTEIN_KINASE_ST"/>
    <property type="match status" value="1"/>
</dbReference>
<feature type="domain" description="Protein kinase" evidence="18">
    <location>
        <begin position="426"/>
        <end position="693"/>
    </location>
</feature>
<keyword evidence="3" id="KW-0245">EGF-like domain</keyword>
<dbReference type="InterPro" id="IPR000742">
    <property type="entry name" value="EGF"/>
</dbReference>
<dbReference type="GO" id="GO:0005509">
    <property type="term" value="F:calcium ion binding"/>
    <property type="evidence" value="ECO:0007669"/>
    <property type="project" value="InterPro"/>
</dbReference>
<dbReference type="STRING" id="4540.A0A3L6Q184"/>
<dbReference type="PROSITE" id="PS00107">
    <property type="entry name" value="PROTEIN_KINASE_ATP"/>
    <property type="match status" value="1"/>
</dbReference>
<dbReference type="PROSITE" id="PS50011">
    <property type="entry name" value="PROTEIN_KINASE_DOM"/>
    <property type="match status" value="1"/>
</dbReference>
<feature type="chain" id="PRO_5018079955" description="Protein kinase domain-containing protein" evidence="17">
    <location>
        <begin position="23"/>
        <end position="723"/>
    </location>
</feature>
<evidence type="ECO:0000256" key="6">
    <source>
        <dbReference type="ARBA" id="ARBA00022729"/>
    </source>
</evidence>
<dbReference type="SMART" id="SM00220">
    <property type="entry name" value="S_TKc"/>
    <property type="match status" value="1"/>
</dbReference>
<evidence type="ECO:0000256" key="14">
    <source>
        <dbReference type="PROSITE-ProRule" id="PRU10141"/>
    </source>
</evidence>
<comment type="caution">
    <text evidence="19">The sequence shown here is derived from an EMBL/GenBank/DDBJ whole genome shotgun (WGS) entry which is preliminary data.</text>
</comment>
<dbReference type="InterPro" id="IPR001881">
    <property type="entry name" value="EGF-like_Ca-bd_dom"/>
</dbReference>
<dbReference type="PROSITE" id="PS01187">
    <property type="entry name" value="EGF_CA"/>
    <property type="match status" value="1"/>
</dbReference>
<feature type="signal peptide" evidence="17">
    <location>
        <begin position="1"/>
        <end position="22"/>
    </location>
</feature>
<dbReference type="PANTHER" id="PTHR27005">
    <property type="entry name" value="WALL-ASSOCIATED RECEPTOR KINASE-LIKE 21"/>
    <property type="match status" value="1"/>
</dbReference>
<keyword evidence="4" id="KW-0808">Transferase</keyword>
<dbReference type="FunFam" id="1.10.510.10:FF:000084">
    <property type="entry name" value="Wall-associated receptor kinase 2"/>
    <property type="match status" value="1"/>
</dbReference>
<evidence type="ECO:0000256" key="1">
    <source>
        <dbReference type="ARBA" id="ARBA00004479"/>
    </source>
</evidence>
<keyword evidence="20" id="KW-1185">Reference proteome</keyword>
<dbReference type="Proteomes" id="UP000275267">
    <property type="component" value="Unassembled WGS sequence"/>
</dbReference>
<dbReference type="SUPFAM" id="SSF56112">
    <property type="entry name" value="Protein kinase-like (PK-like)"/>
    <property type="match status" value="1"/>
</dbReference>
<feature type="region of interest" description="Disordered" evidence="15">
    <location>
        <begin position="698"/>
        <end position="723"/>
    </location>
</feature>
<evidence type="ECO:0000313" key="19">
    <source>
        <dbReference type="EMBL" id="RLM69735.1"/>
    </source>
</evidence>
<evidence type="ECO:0000256" key="4">
    <source>
        <dbReference type="ARBA" id="ARBA00022679"/>
    </source>
</evidence>
<dbReference type="FunFam" id="3.30.200.20:FF:000043">
    <property type="entry name" value="Wall-associated receptor kinase 2"/>
    <property type="match status" value="1"/>
</dbReference>
<keyword evidence="11 16" id="KW-0472">Membrane</keyword>
<dbReference type="Gene3D" id="1.10.510.10">
    <property type="entry name" value="Transferase(Phosphotransferase) domain 1"/>
    <property type="match status" value="1"/>
</dbReference>
<gene>
    <name evidence="19" type="ORF">C2845_PM17G11040</name>
</gene>
<feature type="transmembrane region" description="Helical" evidence="16">
    <location>
        <begin position="351"/>
        <end position="374"/>
    </location>
</feature>
<dbReference type="GO" id="GO:0005886">
    <property type="term" value="C:plasma membrane"/>
    <property type="evidence" value="ECO:0007669"/>
    <property type="project" value="TreeGrafter"/>
</dbReference>
<sequence length="723" mass="78760">MEWTSPVLLITVAAVLATAAAAAGSPPPLGLPGCPTSCGNVTVPYPFGISANCSHSAGFNLACDHTYSPPRLFVGTSSDRVQVTDVSLDEATVRVLREVVVNVTFNTTLDTSSFGWGFLSGRRAGPLVLAFGRNDFFVTGCNVQATLHELSDADDDPLITGCSSFCSLNSQRDGWGLKGGGCRRKCHGAGCCKAAIPSMYDHYIVRVAGLVPDVGGKQQLHEAPPPDLSMVPVLLEWAMDSTLASSTDNTTATTRCPKDGASSACKSEHSSCKEVDNPFHRGYTCRCLPGYHGNPYLADGCQDIDECADPEHYGCYGECNNMPGTFECRCRRGFQGNASMVHGCVKSSQGLSIALGVGSGAVVIILALSTMIIIQKLKKRRIRKQRQRFFKQNHGQLLQKLVCQRADIAERMIVTKEELERATNNFDKARKLGGGGHGTVYKGILSSQHVVAIKKSKIVIQKEITEFINEVAILSQVNHRNIVKLIGCCLETEVPLLVYEFISNGTLHNHLHVEASVSLSWKDRLRVAIETARALTYLHSLASTPIIHRDIKSPNILLDDMLTVKLSDFGALRYIPIDEEVVHTDVQGTLGYLDPTYLITGHLTEKSDVYSFAVLLVELLTGKKPVSYRSCQGFNLVNHFVALLSQGNLDEILDRQVEREGDGEVVDIALLAQMCVKFSSEDRPTMRQVEMTLESIQAAEFPSDVTDDDRSSEGSNLEARSWG</sequence>
<dbReference type="AlphaFoldDB" id="A0A3L6Q184"/>
<evidence type="ECO:0000256" key="17">
    <source>
        <dbReference type="SAM" id="SignalP"/>
    </source>
</evidence>
<dbReference type="InterPro" id="IPR017441">
    <property type="entry name" value="Protein_kinase_ATP_BS"/>
</dbReference>
<evidence type="ECO:0000313" key="20">
    <source>
        <dbReference type="Proteomes" id="UP000275267"/>
    </source>
</evidence>
<organism evidence="19 20">
    <name type="scientific">Panicum miliaceum</name>
    <name type="common">Proso millet</name>
    <name type="synonym">Broomcorn millet</name>
    <dbReference type="NCBI Taxonomy" id="4540"/>
    <lineage>
        <taxon>Eukaryota</taxon>
        <taxon>Viridiplantae</taxon>
        <taxon>Streptophyta</taxon>
        <taxon>Embryophyta</taxon>
        <taxon>Tracheophyta</taxon>
        <taxon>Spermatophyta</taxon>
        <taxon>Magnoliopsida</taxon>
        <taxon>Liliopsida</taxon>
        <taxon>Poales</taxon>
        <taxon>Poaceae</taxon>
        <taxon>PACMAD clade</taxon>
        <taxon>Panicoideae</taxon>
        <taxon>Panicodae</taxon>
        <taxon>Paniceae</taxon>
        <taxon>Panicinae</taxon>
        <taxon>Panicum</taxon>
        <taxon>Panicum sect. Panicum</taxon>
    </lineage>
</organism>
<evidence type="ECO:0000256" key="15">
    <source>
        <dbReference type="SAM" id="MobiDB-lite"/>
    </source>
</evidence>
<accession>A0A3L6Q184</accession>
<dbReference type="Pfam" id="PF07645">
    <property type="entry name" value="EGF_CA"/>
    <property type="match status" value="1"/>
</dbReference>
<evidence type="ECO:0000256" key="5">
    <source>
        <dbReference type="ARBA" id="ARBA00022692"/>
    </source>
</evidence>
<dbReference type="InterPro" id="IPR025287">
    <property type="entry name" value="WAK_GUB"/>
</dbReference>
<dbReference type="InterPro" id="IPR000719">
    <property type="entry name" value="Prot_kinase_dom"/>
</dbReference>
<evidence type="ECO:0000256" key="16">
    <source>
        <dbReference type="SAM" id="Phobius"/>
    </source>
</evidence>
<dbReference type="CDD" id="cd00054">
    <property type="entry name" value="EGF_CA"/>
    <property type="match status" value="1"/>
</dbReference>
<dbReference type="SMART" id="SM00179">
    <property type="entry name" value="EGF_CA"/>
    <property type="match status" value="1"/>
</dbReference>
<keyword evidence="12" id="KW-1015">Disulfide bond</keyword>
<dbReference type="FunFam" id="2.10.25.10:FF:000355">
    <property type="entry name" value="Wall-associated receptor kinase 3"/>
    <property type="match status" value="1"/>
</dbReference>
<evidence type="ECO:0000256" key="13">
    <source>
        <dbReference type="ARBA" id="ARBA00023180"/>
    </source>
</evidence>
<keyword evidence="8" id="KW-0418">Kinase</keyword>
<dbReference type="Pfam" id="PF13947">
    <property type="entry name" value="GUB_WAK_bind"/>
    <property type="match status" value="1"/>
</dbReference>
<dbReference type="InterPro" id="IPR018097">
    <property type="entry name" value="EGF_Ca-bd_CS"/>
</dbReference>